<dbReference type="InterPro" id="IPR011256">
    <property type="entry name" value="Reg_factor_effector_dom_sf"/>
</dbReference>
<dbReference type="PANTHER" id="PTHR11220">
    <property type="entry name" value="HEME-BINDING PROTEIN-RELATED"/>
    <property type="match status" value="1"/>
</dbReference>
<gene>
    <name evidence="3" type="ORF">PECUL_23A047068</name>
</gene>
<dbReference type="Gene3D" id="3.20.80.10">
    <property type="entry name" value="Regulatory factor, effector binding domain"/>
    <property type="match status" value="1"/>
</dbReference>
<dbReference type="AlphaFoldDB" id="A0AAD1RG66"/>
<reference evidence="3" key="1">
    <citation type="submission" date="2022-03" db="EMBL/GenBank/DDBJ databases">
        <authorList>
            <person name="Alioto T."/>
            <person name="Alioto T."/>
            <person name="Gomez Garrido J."/>
        </authorList>
    </citation>
    <scope>NUCLEOTIDE SEQUENCE</scope>
</reference>
<evidence type="ECO:0000313" key="4">
    <source>
        <dbReference type="Proteomes" id="UP001295444"/>
    </source>
</evidence>
<keyword evidence="2" id="KW-0732">Signal</keyword>
<organism evidence="3 4">
    <name type="scientific">Pelobates cultripes</name>
    <name type="common">Western spadefoot toad</name>
    <dbReference type="NCBI Taxonomy" id="61616"/>
    <lineage>
        <taxon>Eukaryota</taxon>
        <taxon>Metazoa</taxon>
        <taxon>Chordata</taxon>
        <taxon>Craniata</taxon>
        <taxon>Vertebrata</taxon>
        <taxon>Euteleostomi</taxon>
        <taxon>Amphibia</taxon>
        <taxon>Batrachia</taxon>
        <taxon>Anura</taxon>
        <taxon>Pelobatoidea</taxon>
        <taxon>Pelobatidae</taxon>
        <taxon>Pelobates</taxon>
    </lineage>
</organism>
<evidence type="ECO:0000256" key="1">
    <source>
        <dbReference type="ARBA" id="ARBA00009817"/>
    </source>
</evidence>
<evidence type="ECO:0000313" key="3">
    <source>
        <dbReference type="EMBL" id="CAH2253148.1"/>
    </source>
</evidence>
<dbReference type="SUPFAM" id="SSF55136">
    <property type="entry name" value="Probable bacterial effector-binding domain"/>
    <property type="match status" value="1"/>
</dbReference>
<evidence type="ECO:0008006" key="5">
    <source>
        <dbReference type="Google" id="ProtNLM"/>
    </source>
</evidence>
<dbReference type="Pfam" id="PF04832">
    <property type="entry name" value="SOUL"/>
    <property type="match status" value="1"/>
</dbReference>
<protein>
    <recommendedName>
        <fullName evidence="5">MHC class II antigen beta chain</fullName>
    </recommendedName>
</protein>
<sequence>MYMLQILVLSFLCLLGSGVTAEKEASDGFRTPDFCKGIKCPRYRVVNKYNGFELRAYEPTNWVTTNLDWSRNDHDIESGFFRLYQYISGDRRTYDAVCSNKER</sequence>
<name>A0AAD1RG66_PELCU</name>
<proteinExistence type="inferred from homology"/>
<accession>A0AAD1RG66</accession>
<keyword evidence="4" id="KW-1185">Reference proteome</keyword>
<dbReference type="PANTHER" id="PTHR11220:SF1">
    <property type="entry name" value="HEME-BINDING PROTEIN 2"/>
    <property type="match status" value="1"/>
</dbReference>
<dbReference type="Proteomes" id="UP001295444">
    <property type="component" value="Chromosome 02"/>
</dbReference>
<feature type="signal peptide" evidence="2">
    <location>
        <begin position="1"/>
        <end position="21"/>
    </location>
</feature>
<evidence type="ECO:0000256" key="2">
    <source>
        <dbReference type="SAM" id="SignalP"/>
    </source>
</evidence>
<dbReference type="InterPro" id="IPR006917">
    <property type="entry name" value="SOUL_heme-bd"/>
</dbReference>
<comment type="similarity">
    <text evidence="1">Belongs to the HEBP family.</text>
</comment>
<feature type="chain" id="PRO_5041986321" description="MHC class II antigen beta chain" evidence="2">
    <location>
        <begin position="22"/>
        <end position="103"/>
    </location>
</feature>
<dbReference type="EMBL" id="OW240913">
    <property type="protein sequence ID" value="CAH2253148.1"/>
    <property type="molecule type" value="Genomic_DNA"/>
</dbReference>